<dbReference type="GO" id="GO:0000160">
    <property type="term" value="P:phosphorelay signal transduction system"/>
    <property type="evidence" value="ECO:0007669"/>
    <property type="project" value="InterPro"/>
</dbReference>
<protein>
    <recommendedName>
        <fullName evidence="2">Response regulatory domain-containing protein</fullName>
    </recommendedName>
</protein>
<dbReference type="InterPro" id="IPR011006">
    <property type="entry name" value="CheY-like_superfamily"/>
</dbReference>
<keyword evidence="4" id="KW-1185">Reference proteome</keyword>
<dbReference type="RefSeq" id="WP_069203795.1">
    <property type="nucleotide sequence ID" value="NZ_CP014168.1"/>
</dbReference>
<dbReference type="KEGG" id="span:AWL63_03710"/>
<dbReference type="EMBL" id="CP014168">
    <property type="protein sequence ID" value="AOH83213.1"/>
    <property type="molecule type" value="Genomic_DNA"/>
</dbReference>
<keyword evidence="1" id="KW-0597">Phosphoprotein</keyword>
<dbReference type="PROSITE" id="PS50110">
    <property type="entry name" value="RESPONSE_REGULATORY"/>
    <property type="match status" value="1"/>
</dbReference>
<dbReference type="SUPFAM" id="SSF52172">
    <property type="entry name" value="CheY-like"/>
    <property type="match status" value="1"/>
</dbReference>
<accession>A0A1B3Z714</accession>
<dbReference type="OrthoDB" id="582170at2"/>
<evidence type="ECO:0000313" key="4">
    <source>
        <dbReference type="Proteomes" id="UP000094256"/>
    </source>
</evidence>
<organism evidence="3 4">
    <name type="scientific">Sphingomonas panacis</name>
    <dbReference type="NCBI Taxonomy" id="1560345"/>
    <lineage>
        <taxon>Bacteria</taxon>
        <taxon>Pseudomonadati</taxon>
        <taxon>Pseudomonadota</taxon>
        <taxon>Alphaproteobacteria</taxon>
        <taxon>Sphingomonadales</taxon>
        <taxon>Sphingomonadaceae</taxon>
        <taxon>Sphingomonas</taxon>
    </lineage>
</organism>
<sequence length="126" mass="13297">MSEQGLVGRRILVVEDEYLIADDVCAALVAAGAEVLGPCPTVEAAAAMVAHEARIDAALLDINLRGDPVFPVADALAARGVPFAFATGYDRWAIPSRFEAVALLEKPLKDRQIIATLEPMMPAALA</sequence>
<feature type="modified residue" description="4-aspartylphosphate" evidence="1">
    <location>
        <position position="61"/>
    </location>
</feature>
<proteinExistence type="predicted"/>
<dbReference type="SMART" id="SM00448">
    <property type="entry name" value="REC"/>
    <property type="match status" value="1"/>
</dbReference>
<evidence type="ECO:0000256" key="1">
    <source>
        <dbReference type="PROSITE-ProRule" id="PRU00169"/>
    </source>
</evidence>
<feature type="domain" description="Response regulatory" evidence="2">
    <location>
        <begin position="10"/>
        <end position="121"/>
    </location>
</feature>
<dbReference type="AlphaFoldDB" id="A0A1B3Z714"/>
<name>A0A1B3Z714_9SPHN</name>
<evidence type="ECO:0000313" key="3">
    <source>
        <dbReference type="EMBL" id="AOH83213.1"/>
    </source>
</evidence>
<dbReference type="Proteomes" id="UP000094256">
    <property type="component" value="Chromosome"/>
</dbReference>
<reference evidence="3 4" key="1">
    <citation type="submission" date="2016-01" db="EMBL/GenBank/DDBJ databases">
        <title>Complete genome and mega plasmid sequence of Sphingomonas panacis DCY99 elicits systemic resistance in rice to Xanthomonas oryzae.</title>
        <authorList>
            <person name="Kim Y.J."/>
            <person name="Yang D.C."/>
            <person name="Sing P."/>
        </authorList>
    </citation>
    <scope>NUCLEOTIDE SEQUENCE [LARGE SCALE GENOMIC DNA]</scope>
    <source>
        <strain evidence="3 4">DCY99</strain>
    </source>
</reference>
<dbReference type="STRING" id="1560345.AWL63_03710"/>
<dbReference type="Gene3D" id="3.40.50.2300">
    <property type="match status" value="1"/>
</dbReference>
<evidence type="ECO:0000259" key="2">
    <source>
        <dbReference type="PROSITE" id="PS50110"/>
    </source>
</evidence>
<dbReference type="InterPro" id="IPR001789">
    <property type="entry name" value="Sig_transdc_resp-reg_receiver"/>
</dbReference>
<gene>
    <name evidence="3" type="ORF">AWL63_03710</name>
</gene>